<dbReference type="Proteomes" id="UP000567179">
    <property type="component" value="Unassembled WGS sequence"/>
</dbReference>
<dbReference type="GO" id="GO:0006397">
    <property type="term" value="P:mRNA processing"/>
    <property type="evidence" value="ECO:0007669"/>
    <property type="project" value="UniProtKB-KW"/>
</dbReference>
<accession>A0A8H5BC19</accession>
<dbReference type="SUPFAM" id="SSF51395">
    <property type="entry name" value="FMN-linked oxidoreductases"/>
    <property type="match status" value="1"/>
</dbReference>
<dbReference type="GO" id="GO:0050660">
    <property type="term" value="F:flavin adenine dinucleotide binding"/>
    <property type="evidence" value="ECO:0007669"/>
    <property type="project" value="InterPro"/>
</dbReference>
<evidence type="ECO:0000256" key="4">
    <source>
        <dbReference type="ARBA" id="ARBA00022143"/>
    </source>
</evidence>
<evidence type="ECO:0000256" key="8">
    <source>
        <dbReference type="ARBA" id="ARBA00022694"/>
    </source>
</evidence>
<comment type="similarity">
    <text evidence="2">Belongs to the Dus family. Dus3 subfamily.</text>
</comment>
<feature type="compositionally biased region" description="Basic and acidic residues" evidence="17">
    <location>
        <begin position="91"/>
        <end position="103"/>
    </location>
</feature>
<dbReference type="GO" id="GO:0003723">
    <property type="term" value="F:RNA binding"/>
    <property type="evidence" value="ECO:0007669"/>
    <property type="project" value="TreeGrafter"/>
</dbReference>
<evidence type="ECO:0000256" key="14">
    <source>
        <dbReference type="ARBA" id="ARBA00048342"/>
    </source>
</evidence>
<keyword evidence="7" id="KW-0507">mRNA processing</keyword>
<dbReference type="CDD" id="cd02801">
    <property type="entry name" value="DUS_like_FMN"/>
    <property type="match status" value="1"/>
</dbReference>
<dbReference type="PROSITE" id="PS01136">
    <property type="entry name" value="UPF0034"/>
    <property type="match status" value="1"/>
</dbReference>
<keyword evidence="9" id="KW-0479">Metal-binding</keyword>
<evidence type="ECO:0000313" key="20">
    <source>
        <dbReference type="Proteomes" id="UP000567179"/>
    </source>
</evidence>
<keyword evidence="9" id="KW-0863">Zinc-finger</keyword>
<evidence type="ECO:0000313" key="19">
    <source>
        <dbReference type="EMBL" id="KAF5319673.1"/>
    </source>
</evidence>
<feature type="region of interest" description="Disordered" evidence="17">
    <location>
        <begin position="68"/>
        <end position="136"/>
    </location>
</feature>
<dbReference type="Gene3D" id="3.20.20.70">
    <property type="entry name" value="Aldolase class I"/>
    <property type="match status" value="1"/>
</dbReference>
<comment type="catalytic activity">
    <reaction evidence="15">
        <text>a 5,6-dihydrouridine in mRNA + NADP(+) = a uridine in mRNA + NADPH + H(+)</text>
        <dbReference type="Rhea" id="RHEA:69855"/>
        <dbReference type="Rhea" id="RHEA-COMP:14658"/>
        <dbReference type="Rhea" id="RHEA-COMP:17789"/>
        <dbReference type="ChEBI" id="CHEBI:15378"/>
        <dbReference type="ChEBI" id="CHEBI:57783"/>
        <dbReference type="ChEBI" id="CHEBI:58349"/>
        <dbReference type="ChEBI" id="CHEBI:65315"/>
        <dbReference type="ChEBI" id="CHEBI:74443"/>
    </reaction>
    <physiologicalReaction direction="right-to-left" evidence="15">
        <dbReference type="Rhea" id="RHEA:69857"/>
    </physiologicalReaction>
</comment>
<dbReference type="InterPro" id="IPR035587">
    <property type="entry name" value="DUS-like_FMN-bd"/>
</dbReference>
<dbReference type="EMBL" id="JAACJJ010000029">
    <property type="protein sequence ID" value="KAF5319673.1"/>
    <property type="molecule type" value="Genomic_DNA"/>
</dbReference>
<evidence type="ECO:0000256" key="5">
    <source>
        <dbReference type="ARBA" id="ARBA00022630"/>
    </source>
</evidence>
<dbReference type="InterPro" id="IPR018517">
    <property type="entry name" value="tRNA_hU_synthase_CS"/>
</dbReference>
<dbReference type="AlphaFoldDB" id="A0A8H5BC19"/>
<evidence type="ECO:0000256" key="3">
    <source>
        <dbReference type="ARBA" id="ARBA00012376"/>
    </source>
</evidence>
<dbReference type="Pfam" id="PF25585">
    <property type="entry name" value="zf-CCCH_DUS3L"/>
    <property type="match status" value="1"/>
</dbReference>
<sequence length="779" mass="84722">MEIINLISRRCNLSRSFSLCSCTVFRLQTPMSTTNPQQAPPAVDITAYPAGTAPVKAEFLLFPTSGRPLVSGGAGGDDDTERRGKASSAGDSRDARDSRDSRDGTGGGRGGKKKSKEEKKANRGRTRRGGSARCATSWTCAGASRRGRCRFTHDVRAYLAAKAVDIHMPSVSQIRDNPGAEDGSSSEGDPASKPAPQFAPTQESLVTPHHKFRSIDVGTRCPVWDELGECRYGFKCRFLGGHVRIAPPPAGAGEDVDVGADVAEELALVMDEDKKARAAVSMKEMNFVGADVQKALRSRKYPTPIANEYLKKMAVESEEQNTKPKPVPTADSIVIGEPEPHDIVMAEPTSSSEGPAQAVVAVVQENEAEAKDKFELETLVNKQIGDAGPLDSQKDAPDAKVRFAEKKRLNWKGLSYLAPLTTVGNLPFRRLCVDLGVDITCGEMGLASSFLSGSKEEWSLVRRHPSERIFGVQLAGNKPASLVPTAEVLARECGPEGLDFVDLNCGCPIDLVFKSGSGSALLDSVGKLGKIVVGMNEALGSIPVTVKLRTGVKDSKNTAHKLMPRLAAEWGASCITLHGRSRQQRYTRLADWDYIKSCVEAVRAREADEDLPPVPIFGGGDCFSSQDYWSRVEETGVDGVMIGRGALIKPWIFTEVKEHREWDISARERLDLIKKFAEYGLNHFGSDTTGVNATRRYLCEALSFQYRYVPIGILECLPGRINDRAPAFRGRNELESLLSSPDSNDWVKISEMFLGPVPETWSFTPKHKSNAYGNEDAQG</sequence>
<comment type="cofactor">
    <cofactor evidence="1">
        <name>FMN</name>
        <dbReference type="ChEBI" id="CHEBI:58210"/>
    </cofactor>
</comment>
<comment type="catalytic activity">
    <reaction evidence="16">
        <text>5,6-dihydrouridine(47) in tRNA + NADP(+) = uridine(47) in tRNA + NADPH + H(+)</text>
        <dbReference type="Rhea" id="RHEA:53360"/>
        <dbReference type="Rhea" id="RHEA-COMP:13539"/>
        <dbReference type="Rhea" id="RHEA-COMP:13540"/>
        <dbReference type="ChEBI" id="CHEBI:15378"/>
        <dbReference type="ChEBI" id="CHEBI:57783"/>
        <dbReference type="ChEBI" id="CHEBI:58349"/>
        <dbReference type="ChEBI" id="CHEBI:65315"/>
        <dbReference type="ChEBI" id="CHEBI:74443"/>
        <dbReference type="EC" id="1.3.1.89"/>
    </reaction>
    <physiologicalReaction direction="right-to-left" evidence="16">
        <dbReference type="Rhea" id="RHEA:53362"/>
    </physiologicalReaction>
</comment>
<dbReference type="EC" id="1.3.1.89" evidence="3"/>
<evidence type="ECO:0000256" key="7">
    <source>
        <dbReference type="ARBA" id="ARBA00022664"/>
    </source>
</evidence>
<comment type="catalytic activity">
    <reaction evidence="13">
        <text>5,6-dihydrouridine(47) in tRNA + NAD(+) = uridine(47) in tRNA + NADH + H(+)</text>
        <dbReference type="Rhea" id="RHEA:53364"/>
        <dbReference type="Rhea" id="RHEA-COMP:13539"/>
        <dbReference type="Rhea" id="RHEA-COMP:13540"/>
        <dbReference type="ChEBI" id="CHEBI:15378"/>
        <dbReference type="ChEBI" id="CHEBI:57540"/>
        <dbReference type="ChEBI" id="CHEBI:57945"/>
        <dbReference type="ChEBI" id="CHEBI:65315"/>
        <dbReference type="ChEBI" id="CHEBI:74443"/>
        <dbReference type="EC" id="1.3.1.89"/>
    </reaction>
    <physiologicalReaction direction="right-to-left" evidence="13">
        <dbReference type="Rhea" id="RHEA:53366"/>
    </physiologicalReaction>
</comment>
<name>A0A8H5BC19_9AGAR</name>
<keyword evidence="5" id="KW-0285">Flavoprotein</keyword>
<keyword evidence="8" id="KW-0819">tRNA processing</keyword>
<dbReference type="GO" id="GO:0102265">
    <property type="term" value="F:tRNA-dihydrouridine47 synthase activity"/>
    <property type="evidence" value="ECO:0007669"/>
    <property type="project" value="UniProtKB-EC"/>
</dbReference>
<keyword evidence="10" id="KW-0521">NADP</keyword>
<evidence type="ECO:0000259" key="18">
    <source>
        <dbReference type="Pfam" id="PF01207"/>
    </source>
</evidence>
<comment type="catalytic activity">
    <reaction evidence="14">
        <text>a 5,6-dihydrouridine in mRNA + NAD(+) = a uridine in mRNA + NADH + H(+)</text>
        <dbReference type="Rhea" id="RHEA:69851"/>
        <dbReference type="Rhea" id="RHEA-COMP:14658"/>
        <dbReference type="Rhea" id="RHEA-COMP:17789"/>
        <dbReference type="ChEBI" id="CHEBI:15378"/>
        <dbReference type="ChEBI" id="CHEBI:57540"/>
        <dbReference type="ChEBI" id="CHEBI:57945"/>
        <dbReference type="ChEBI" id="CHEBI:65315"/>
        <dbReference type="ChEBI" id="CHEBI:74443"/>
    </reaction>
    <physiologicalReaction direction="right-to-left" evidence="14">
        <dbReference type="Rhea" id="RHEA:69853"/>
    </physiologicalReaction>
</comment>
<reference evidence="19 20" key="1">
    <citation type="journal article" date="2020" name="ISME J.">
        <title>Uncovering the hidden diversity of litter-decomposition mechanisms in mushroom-forming fungi.</title>
        <authorList>
            <person name="Floudas D."/>
            <person name="Bentzer J."/>
            <person name="Ahren D."/>
            <person name="Johansson T."/>
            <person name="Persson P."/>
            <person name="Tunlid A."/>
        </authorList>
    </citation>
    <scope>NUCLEOTIDE SEQUENCE [LARGE SCALE GENOMIC DNA]</scope>
    <source>
        <strain evidence="19 20">CBS 101986</strain>
    </source>
</reference>
<keyword evidence="20" id="KW-1185">Reference proteome</keyword>
<evidence type="ECO:0000256" key="17">
    <source>
        <dbReference type="SAM" id="MobiDB-lite"/>
    </source>
</evidence>
<dbReference type="OrthoDB" id="259935at2759"/>
<dbReference type="PANTHER" id="PTHR45846">
    <property type="entry name" value="TRNA-DIHYDROURIDINE(47) SYNTHASE [NAD(P)(+)]-LIKE"/>
    <property type="match status" value="1"/>
</dbReference>
<dbReference type="Pfam" id="PF01207">
    <property type="entry name" value="Dus"/>
    <property type="match status" value="1"/>
</dbReference>
<dbReference type="InterPro" id="IPR013785">
    <property type="entry name" value="Aldolase_TIM"/>
</dbReference>
<dbReference type="PANTHER" id="PTHR45846:SF1">
    <property type="entry name" value="TRNA-DIHYDROURIDINE(47) SYNTHASE [NAD(P)(+)]-LIKE"/>
    <property type="match status" value="1"/>
</dbReference>
<feature type="region of interest" description="Disordered" evidence="17">
    <location>
        <begin position="170"/>
        <end position="207"/>
    </location>
</feature>
<evidence type="ECO:0000256" key="6">
    <source>
        <dbReference type="ARBA" id="ARBA00022643"/>
    </source>
</evidence>
<dbReference type="GO" id="GO:0008270">
    <property type="term" value="F:zinc ion binding"/>
    <property type="evidence" value="ECO:0007669"/>
    <property type="project" value="UniProtKB-KW"/>
</dbReference>
<comment type="caution">
    <text evidence="19">The sequence shown here is derived from an EMBL/GenBank/DDBJ whole genome shotgun (WGS) entry which is preliminary data.</text>
</comment>
<evidence type="ECO:0000256" key="1">
    <source>
        <dbReference type="ARBA" id="ARBA00001917"/>
    </source>
</evidence>
<evidence type="ECO:0000256" key="2">
    <source>
        <dbReference type="ARBA" id="ARBA00005451"/>
    </source>
</evidence>
<organism evidence="19 20">
    <name type="scientific">Psilocybe cf. subviscida</name>
    <dbReference type="NCBI Taxonomy" id="2480587"/>
    <lineage>
        <taxon>Eukaryota</taxon>
        <taxon>Fungi</taxon>
        <taxon>Dikarya</taxon>
        <taxon>Basidiomycota</taxon>
        <taxon>Agaricomycotina</taxon>
        <taxon>Agaricomycetes</taxon>
        <taxon>Agaricomycetidae</taxon>
        <taxon>Agaricales</taxon>
        <taxon>Agaricineae</taxon>
        <taxon>Strophariaceae</taxon>
        <taxon>Psilocybe</taxon>
    </lineage>
</organism>
<evidence type="ECO:0000256" key="11">
    <source>
        <dbReference type="ARBA" id="ARBA00023002"/>
    </source>
</evidence>
<evidence type="ECO:0000256" key="10">
    <source>
        <dbReference type="ARBA" id="ARBA00022857"/>
    </source>
</evidence>
<feature type="domain" description="DUS-like FMN-binding" evidence="18">
    <location>
        <begin position="417"/>
        <end position="693"/>
    </location>
</feature>
<evidence type="ECO:0000256" key="15">
    <source>
        <dbReference type="ARBA" id="ARBA00049447"/>
    </source>
</evidence>
<evidence type="ECO:0000256" key="12">
    <source>
        <dbReference type="ARBA" id="ARBA00031322"/>
    </source>
</evidence>
<evidence type="ECO:0000256" key="13">
    <source>
        <dbReference type="ARBA" id="ARBA00048266"/>
    </source>
</evidence>
<evidence type="ECO:0000256" key="16">
    <source>
        <dbReference type="ARBA" id="ARBA00049513"/>
    </source>
</evidence>
<protein>
    <recommendedName>
        <fullName evidence="4">tRNA-dihydrouridine(47) synthase [NAD(P)(+)]</fullName>
        <ecNumber evidence="3">1.3.1.89</ecNumber>
    </recommendedName>
    <alternativeName>
        <fullName evidence="12">tRNA-dihydrouridine synthase 3</fullName>
    </alternativeName>
</protein>
<keyword evidence="9" id="KW-0862">Zinc</keyword>
<keyword evidence="6" id="KW-0288">FMN</keyword>
<keyword evidence="11" id="KW-0560">Oxidoreductase</keyword>
<gene>
    <name evidence="19" type="ORF">D9619_008394</name>
</gene>
<proteinExistence type="inferred from homology"/>
<evidence type="ECO:0000256" key="9">
    <source>
        <dbReference type="ARBA" id="ARBA00022771"/>
    </source>
</evidence>